<comment type="caution">
    <text evidence="1">The sequence shown here is derived from an EMBL/GenBank/DDBJ whole genome shotgun (WGS) entry which is preliminary data.</text>
</comment>
<evidence type="ECO:0000313" key="2">
    <source>
        <dbReference type="Proteomes" id="UP000186268"/>
    </source>
</evidence>
<keyword evidence="2" id="KW-1185">Reference proteome</keyword>
<dbReference type="OrthoDB" id="6442235at2"/>
<gene>
    <name evidence="1" type="ORF">Xedl_00012</name>
</gene>
<organism evidence="1 2">
    <name type="scientific">Xenorhabdus eapokensis</name>
    <dbReference type="NCBI Taxonomy" id="1873482"/>
    <lineage>
        <taxon>Bacteria</taxon>
        <taxon>Pseudomonadati</taxon>
        <taxon>Pseudomonadota</taxon>
        <taxon>Gammaproteobacteria</taxon>
        <taxon>Enterobacterales</taxon>
        <taxon>Morganellaceae</taxon>
        <taxon>Xenorhabdus</taxon>
    </lineage>
</organism>
<dbReference type="STRING" id="1873482.Xedl_00012"/>
<evidence type="ECO:0000313" key="1">
    <source>
        <dbReference type="EMBL" id="OKP05536.1"/>
    </source>
</evidence>
<proteinExistence type="predicted"/>
<dbReference type="Proteomes" id="UP000186268">
    <property type="component" value="Unassembled WGS sequence"/>
</dbReference>
<accession>A0A1Q5TZ80</accession>
<keyword evidence="1" id="KW-0808">Transferase</keyword>
<dbReference type="RefSeq" id="WP_074022043.1">
    <property type="nucleotide sequence ID" value="NZ_CAWNAG010000001.1"/>
</dbReference>
<dbReference type="EMBL" id="MKGQ01000001">
    <property type="protein sequence ID" value="OKP05536.1"/>
    <property type="molecule type" value="Genomic_DNA"/>
</dbReference>
<dbReference type="GO" id="GO:0016740">
    <property type="term" value="F:transferase activity"/>
    <property type="evidence" value="ECO:0007669"/>
    <property type="project" value="UniProtKB-KW"/>
</dbReference>
<protein>
    <submittedName>
        <fullName evidence="1">N-acetyltransferase</fullName>
    </submittedName>
</protein>
<sequence length="225" mass="25555">MILESKFFSILSPDITGPLTRSASNLINTPSRGFNIKNFITIREVELQEALCVANQIRTNMINADWLVSANQNRQLSQEQERWNSRYKASYRILSQISSLLESNFAGVSASIEHYSFVMFFQGKPIGMLIFSNNKEKVTEPSSIIEFATHIGIRNSGIFLMEYAVNKSKTLGKNGNIKLIPAPAARNVYIQYGFGYQGGYMVLEPDKSDKWGFWRGEYYFKANCV</sequence>
<reference evidence="1 2" key="1">
    <citation type="submission" date="2016-09" db="EMBL/GenBank/DDBJ databases">
        <title>Xenorhabdus thuongxuanensis sp. nov. and Xenorhabdus eapokensis sp. nov., isolated from Steinernema species.</title>
        <authorList>
            <person name="Kaempfer P."/>
            <person name="Tobias N.J."/>
            <person name="Phan Ke L."/>
            <person name="Bode H.B."/>
            <person name="Glaeser S.P."/>
        </authorList>
    </citation>
    <scope>NUCLEOTIDE SEQUENCE [LARGE SCALE GENOMIC DNA]</scope>
    <source>
        <strain evidence="1 2">DL20</strain>
    </source>
</reference>
<name>A0A1Q5TZ80_9GAMM</name>
<dbReference type="AlphaFoldDB" id="A0A1Q5TZ80"/>